<feature type="region of interest" description="Disordered" evidence="2">
    <location>
        <begin position="630"/>
        <end position="653"/>
    </location>
</feature>
<evidence type="ECO:0000256" key="2">
    <source>
        <dbReference type="SAM" id="MobiDB-lite"/>
    </source>
</evidence>
<accession>A0A177FDG6</accession>
<dbReference type="OrthoDB" id="4154645at2759"/>
<dbReference type="EMBL" id="LVKK01000017">
    <property type="protein sequence ID" value="OAG42315.1"/>
    <property type="molecule type" value="Genomic_DNA"/>
</dbReference>
<dbReference type="RefSeq" id="XP_022514267.1">
    <property type="nucleotide sequence ID" value="XM_022653457.1"/>
</dbReference>
<organism evidence="3 4">
    <name type="scientific">Fonsecaea monophora</name>
    <dbReference type="NCBI Taxonomy" id="254056"/>
    <lineage>
        <taxon>Eukaryota</taxon>
        <taxon>Fungi</taxon>
        <taxon>Dikarya</taxon>
        <taxon>Ascomycota</taxon>
        <taxon>Pezizomycotina</taxon>
        <taxon>Eurotiomycetes</taxon>
        <taxon>Chaetothyriomycetidae</taxon>
        <taxon>Chaetothyriales</taxon>
        <taxon>Herpotrichiellaceae</taxon>
        <taxon>Fonsecaea</taxon>
    </lineage>
</organism>
<protein>
    <submittedName>
        <fullName evidence="3">Uncharacterized protein</fullName>
    </submittedName>
</protein>
<feature type="compositionally biased region" description="Low complexity" evidence="2">
    <location>
        <begin position="549"/>
        <end position="578"/>
    </location>
</feature>
<dbReference type="Proteomes" id="UP000077002">
    <property type="component" value="Unassembled WGS sequence"/>
</dbReference>
<feature type="region of interest" description="Disordered" evidence="2">
    <location>
        <begin position="716"/>
        <end position="794"/>
    </location>
</feature>
<keyword evidence="4" id="KW-1185">Reference proteome</keyword>
<feature type="compositionally biased region" description="Polar residues" evidence="2">
    <location>
        <begin position="443"/>
        <end position="454"/>
    </location>
</feature>
<dbReference type="AlphaFoldDB" id="A0A177FDG6"/>
<feature type="region of interest" description="Disordered" evidence="2">
    <location>
        <begin position="537"/>
        <end position="596"/>
    </location>
</feature>
<feature type="region of interest" description="Disordered" evidence="2">
    <location>
        <begin position="443"/>
        <end position="472"/>
    </location>
</feature>
<name>A0A177FDG6_9EURO</name>
<keyword evidence="1" id="KW-0175">Coiled coil</keyword>
<evidence type="ECO:0000256" key="1">
    <source>
        <dbReference type="SAM" id="Coils"/>
    </source>
</evidence>
<evidence type="ECO:0000313" key="3">
    <source>
        <dbReference type="EMBL" id="OAG42315.1"/>
    </source>
</evidence>
<feature type="coiled-coil region" evidence="1">
    <location>
        <begin position="236"/>
        <end position="281"/>
    </location>
</feature>
<comment type="caution">
    <text evidence="3">The sequence shown here is derived from an EMBL/GenBank/DDBJ whole genome shotgun (WGS) entry which is preliminary data.</text>
</comment>
<feature type="compositionally biased region" description="Acidic residues" evidence="2">
    <location>
        <begin position="783"/>
        <end position="794"/>
    </location>
</feature>
<dbReference type="GeneID" id="34598654"/>
<gene>
    <name evidence="3" type="ORF">AYO21_03483</name>
</gene>
<proteinExistence type="predicted"/>
<sequence length="794" mass="86475">MDRNSKYHTSFIQNDFTGNATNSAPNSQTSNPLNNVSHVQQHLMGIPNHAFQNSLAMNNSLQPLVPMAQSSRDYGSPLRQQTMGLHSFSPQMPKPSGSPLGSHQIQMPSNILPNIENTGNGLGNIHPPTQNNLLGLSPEGTVGLHGEQMTNVVAPYSFNDAYFTDTNAMGMQDFLGPIDNSVQGFTANLFDQELAKLDVVSAHFQDLGHGNNQGNTFLTQGQRDDTTGQTQTQETVHILQAEIQTYKDKVSSLEQEHGTTVATLQQQIRKLKTENAALGKDAIIATSYYNTLLGRYDFLIGPDGRLFPVIPRTMERAILASNRTKPPLQQNYEAKLQRLKQEYRDVLLRADICHLCPLHHSSRHHLRAPSVERAALQFIDLTNVDEEPVAVFRSDSIQDFLARAARDELAQSSSSDGQTMAVVHATTCAQKMATFAAIPPTIQAGSSSAGSTQPLAVETPRPRPLDTPPSEMEDISLAKRQKRKQSDYGWMQPSQNLALRKANGDLPHPLEEWSLQQAGNTTTGFLDAVAVHNVATTTPAADRRSSIQKSKPAPALKAASAAPKPSKVTKTKAATPKKPTTRDKGKGKAKASAARSADLTTALTGLNSVTSATNISGSSSARETFTVDILPEEPAHVRPRTPSSPPRPTISTTDMDAEYETDEDMEAQLRDYDLTVIDHNEQFPLPEDNENPQATTFWEVDDGEVADIIALLEEPQKQQTMDCPAKESQKGSAQGQANPAADFEQGVVEDNSGIGDASGDADLESLFNFDDVEEDLPMTTWPGEDEESEVSEEE</sequence>
<reference evidence="3 4" key="1">
    <citation type="submission" date="2016-03" db="EMBL/GenBank/DDBJ databases">
        <title>Draft genome sequence of the Fonsecaea monophora CBS 269.37.</title>
        <authorList>
            <person name="Bombassaro A."/>
            <person name="Vinicius W.A."/>
            <person name="De Hoog S."/>
            <person name="Sun J."/>
            <person name="Souza E.M."/>
            <person name="Raittz R.T."/>
            <person name="Costa F."/>
            <person name="Leao A.C."/>
            <person name="Tadra-Sfeir M.Z."/>
            <person name="Baura V."/>
            <person name="Balsanelli E."/>
            <person name="Pedrosa F.O."/>
            <person name="Moreno L.F."/>
            <person name="Steffens M.B."/>
            <person name="Xi L."/>
            <person name="Bocca A.L."/>
            <person name="Felipe M.S."/>
            <person name="Teixeira M."/>
            <person name="Telles Filho F.Q."/>
            <person name="Azevedo C.M."/>
            <person name="Gomes R."/>
            <person name="Vicente V.A."/>
        </authorList>
    </citation>
    <scope>NUCLEOTIDE SEQUENCE [LARGE SCALE GENOMIC DNA]</scope>
    <source>
        <strain evidence="3 4">CBS 269.37</strain>
    </source>
</reference>
<evidence type="ECO:0000313" key="4">
    <source>
        <dbReference type="Proteomes" id="UP000077002"/>
    </source>
</evidence>